<name>A0A0R3S5J8_9BILA</name>
<dbReference type="AlphaFoldDB" id="A0A0R3S5J8"/>
<sequence>MDNATIFASKEKIAVAETSIATVTAVINDNWSQVTLNDAIVKFFNNSTSASSSTSTRRDSGITPTVASTNSTIQHFFNTINDWNIFEEIPWFIWILIGVGTSLIVIIFIAVITYLLKKSKNKKSRRSSGSDQRITDSSDNITQFMWPRWMLCCPKSIFDRQENLRMMRQNSASNLDPYRRPPLPPVYHKDIGEDEFHSNFLLSHLSESLSRTESHLSSLAGKAEYLSTLVDDQSGNGGNLFAINMTGIQGVPVMPVQNDRRRPLPVPPPGCFNHL</sequence>
<evidence type="ECO:0000313" key="3">
    <source>
        <dbReference type="WBParaSite" id="EEL_0001006701-mRNA-1"/>
    </source>
</evidence>
<evidence type="ECO:0000313" key="2">
    <source>
        <dbReference type="Proteomes" id="UP000050640"/>
    </source>
</evidence>
<evidence type="ECO:0000256" key="1">
    <source>
        <dbReference type="SAM" id="Phobius"/>
    </source>
</evidence>
<feature type="transmembrane region" description="Helical" evidence="1">
    <location>
        <begin position="91"/>
        <end position="116"/>
    </location>
</feature>
<reference evidence="3" key="1">
    <citation type="submission" date="2017-02" db="UniProtKB">
        <authorList>
            <consortium name="WormBaseParasite"/>
        </authorList>
    </citation>
    <scope>IDENTIFICATION</scope>
</reference>
<keyword evidence="1" id="KW-1133">Transmembrane helix</keyword>
<dbReference type="WBParaSite" id="EEL_0001006701-mRNA-1">
    <property type="protein sequence ID" value="EEL_0001006701-mRNA-1"/>
    <property type="gene ID" value="EEL_0001006701"/>
</dbReference>
<accession>A0A0R3S5J8</accession>
<organism evidence="2 3">
    <name type="scientific">Elaeophora elaphi</name>
    <dbReference type="NCBI Taxonomy" id="1147741"/>
    <lineage>
        <taxon>Eukaryota</taxon>
        <taxon>Metazoa</taxon>
        <taxon>Ecdysozoa</taxon>
        <taxon>Nematoda</taxon>
        <taxon>Chromadorea</taxon>
        <taxon>Rhabditida</taxon>
        <taxon>Spirurina</taxon>
        <taxon>Spiruromorpha</taxon>
        <taxon>Filarioidea</taxon>
        <taxon>Onchocercidae</taxon>
        <taxon>Elaeophora</taxon>
    </lineage>
</organism>
<dbReference type="Proteomes" id="UP000050640">
    <property type="component" value="Unplaced"/>
</dbReference>
<proteinExistence type="predicted"/>
<protein>
    <submittedName>
        <fullName evidence="3">Uncharacterized protein</fullName>
    </submittedName>
</protein>
<keyword evidence="2" id="KW-1185">Reference proteome</keyword>
<keyword evidence="1" id="KW-0812">Transmembrane</keyword>
<keyword evidence="1" id="KW-0472">Membrane</keyword>